<dbReference type="STRING" id="1033802.SSPSH_003594"/>
<reference evidence="1 2" key="1">
    <citation type="journal article" date="2011" name="J. Bacteriol.">
        <title>Genome sequence of Salinisphaera shabanensis, a gammaproteobacterium from the harsh, variable environment of the brine-seawater interface of the Shaban Deep in the Red Sea.</title>
        <authorList>
            <person name="Antunes A."/>
            <person name="Alam I."/>
            <person name="Bajic V.B."/>
            <person name="Stingl U."/>
        </authorList>
    </citation>
    <scope>NUCLEOTIDE SEQUENCE [LARGE SCALE GENOMIC DNA]</scope>
    <source>
        <strain evidence="1 2">E1L3A</strain>
    </source>
</reference>
<organism evidence="1 2">
    <name type="scientific">Salinisphaera shabanensis E1L3A</name>
    <dbReference type="NCBI Taxonomy" id="1033802"/>
    <lineage>
        <taxon>Bacteria</taxon>
        <taxon>Pseudomonadati</taxon>
        <taxon>Pseudomonadota</taxon>
        <taxon>Gammaproteobacteria</taxon>
        <taxon>Salinisphaerales</taxon>
        <taxon>Salinisphaeraceae</taxon>
        <taxon>Salinisphaera</taxon>
    </lineage>
</organism>
<protein>
    <submittedName>
        <fullName evidence="1">Uncharacterized protein</fullName>
    </submittedName>
</protein>
<accession>U2FN32</accession>
<keyword evidence="2" id="KW-1185">Reference proteome</keyword>
<evidence type="ECO:0000313" key="2">
    <source>
        <dbReference type="Proteomes" id="UP000006242"/>
    </source>
</evidence>
<dbReference type="AlphaFoldDB" id="U2FN32"/>
<gene>
    <name evidence="1" type="ORF">SSPSH_003594</name>
</gene>
<dbReference type="EMBL" id="AFNV02000033">
    <property type="protein sequence ID" value="ERJ17614.1"/>
    <property type="molecule type" value="Genomic_DNA"/>
</dbReference>
<dbReference type="Proteomes" id="UP000006242">
    <property type="component" value="Unassembled WGS sequence"/>
</dbReference>
<reference evidence="1 2" key="2">
    <citation type="journal article" date="2013" name="PLoS ONE">
        <title>INDIGO - INtegrated Data Warehouse of MIcrobial GenOmes with Examples from the Red Sea Extremophiles.</title>
        <authorList>
            <person name="Alam I."/>
            <person name="Antunes A."/>
            <person name="Kamau A.A."/>
            <person name="Ba Alawi W."/>
            <person name="Kalkatawi M."/>
            <person name="Stingl U."/>
            <person name="Bajic V.B."/>
        </authorList>
    </citation>
    <scope>NUCLEOTIDE SEQUENCE [LARGE SCALE GENOMIC DNA]</scope>
    <source>
        <strain evidence="1 2">E1L3A</strain>
    </source>
</reference>
<dbReference type="RefSeq" id="WP_006915262.1">
    <property type="nucleotide sequence ID" value="NZ_AFNV02000033.1"/>
</dbReference>
<evidence type="ECO:0000313" key="1">
    <source>
        <dbReference type="EMBL" id="ERJ17614.1"/>
    </source>
</evidence>
<proteinExistence type="predicted"/>
<sequence>MSSIARKNDDRPLDWYRVRLDTRDIERHFAKRLLLAFDSAYLDAGEPEHMHLYMASRRDGGADLYLSPGAMPAARALAHRFHAEPCTSPTHPLLLIGGGRHMPSVFGAGPAAQQTYATPDENMLTRGVSAELA</sequence>
<comment type="caution">
    <text evidence="1">The sequence shown here is derived from an EMBL/GenBank/DDBJ whole genome shotgun (WGS) entry which is preliminary data.</text>
</comment>
<name>U2FN32_9GAMM</name>